<dbReference type="Pfam" id="PF07905">
    <property type="entry name" value="PucR"/>
    <property type="match status" value="1"/>
</dbReference>
<feature type="domain" description="PucR C-terminal helix-turn-helix" evidence="3">
    <location>
        <begin position="521"/>
        <end position="578"/>
    </location>
</feature>
<name>A0A316A8S1_9ACTN</name>
<reference evidence="4 5" key="1">
    <citation type="submission" date="2018-03" db="EMBL/GenBank/DDBJ databases">
        <title>Genomic Encyclopedia of Archaeal and Bacterial Type Strains, Phase II (KMG-II): from individual species to whole genera.</title>
        <authorList>
            <person name="Goeker M."/>
        </authorList>
    </citation>
    <scope>NUCLEOTIDE SEQUENCE [LARGE SCALE GENOMIC DNA]</scope>
    <source>
        <strain evidence="4 5">DSM 44889</strain>
    </source>
</reference>
<dbReference type="InterPro" id="IPR042070">
    <property type="entry name" value="PucR_C-HTH_sf"/>
</dbReference>
<accession>A0A316A8S1</accession>
<evidence type="ECO:0000313" key="5">
    <source>
        <dbReference type="Proteomes" id="UP000245469"/>
    </source>
</evidence>
<evidence type="ECO:0000256" key="1">
    <source>
        <dbReference type="SAM" id="MobiDB-lite"/>
    </source>
</evidence>
<feature type="compositionally biased region" description="Basic and acidic residues" evidence="1">
    <location>
        <begin position="324"/>
        <end position="336"/>
    </location>
</feature>
<dbReference type="OrthoDB" id="2973014at2"/>
<dbReference type="PANTHER" id="PTHR33744:SF1">
    <property type="entry name" value="DNA-BINDING TRANSCRIPTIONAL ACTIVATOR ADER"/>
    <property type="match status" value="1"/>
</dbReference>
<dbReference type="InterPro" id="IPR051448">
    <property type="entry name" value="CdaR-like_regulators"/>
</dbReference>
<evidence type="ECO:0000259" key="2">
    <source>
        <dbReference type="Pfam" id="PF07905"/>
    </source>
</evidence>
<evidence type="ECO:0000259" key="3">
    <source>
        <dbReference type="Pfam" id="PF13556"/>
    </source>
</evidence>
<evidence type="ECO:0000313" key="4">
    <source>
        <dbReference type="EMBL" id="PWJ53244.1"/>
    </source>
</evidence>
<protein>
    <submittedName>
        <fullName evidence="4">Purine catabolism regulator</fullName>
    </submittedName>
</protein>
<dbReference type="Proteomes" id="UP000245469">
    <property type="component" value="Unassembled WGS sequence"/>
</dbReference>
<keyword evidence="5" id="KW-1185">Reference proteome</keyword>
<dbReference type="RefSeq" id="WP_109774616.1">
    <property type="nucleotide sequence ID" value="NZ_QGDQ01000013.1"/>
</dbReference>
<comment type="caution">
    <text evidence="4">The sequence shown here is derived from an EMBL/GenBank/DDBJ whole genome shotgun (WGS) entry which is preliminary data.</text>
</comment>
<dbReference type="AlphaFoldDB" id="A0A316A8S1"/>
<gene>
    <name evidence="4" type="ORF">BXY45_1132</name>
</gene>
<dbReference type="EMBL" id="QGDQ01000013">
    <property type="protein sequence ID" value="PWJ53244.1"/>
    <property type="molecule type" value="Genomic_DNA"/>
</dbReference>
<dbReference type="InterPro" id="IPR012914">
    <property type="entry name" value="PucR_dom"/>
</dbReference>
<feature type="region of interest" description="Disordered" evidence="1">
    <location>
        <begin position="315"/>
        <end position="340"/>
    </location>
</feature>
<organism evidence="4 5">
    <name type="scientific">Quadrisphaera granulorum</name>
    <dbReference type="NCBI Taxonomy" id="317664"/>
    <lineage>
        <taxon>Bacteria</taxon>
        <taxon>Bacillati</taxon>
        <taxon>Actinomycetota</taxon>
        <taxon>Actinomycetes</taxon>
        <taxon>Kineosporiales</taxon>
        <taxon>Kineosporiaceae</taxon>
        <taxon>Quadrisphaera</taxon>
    </lineage>
</organism>
<dbReference type="Gene3D" id="1.10.10.2840">
    <property type="entry name" value="PucR C-terminal helix-turn-helix domain"/>
    <property type="match status" value="1"/>
</dbReference>
<dbReference type="Pfam" id="PF13556">
    <property type="entry name" value="HTH_30"/>
    <property type="match status" value="1"/>
</dbReference>
<feature type="domain" description="Purine catabolism PurC-like" evidence="2">
    <location>
        <begin position="7"/>
        <end position="128"/>
    </location>
</feature>
<dbReference type="InterPro" id="IPR025736">
    <property type="entry name" value="PucR_C-HTH_dom"/>
</dbReference>
<dbReference type="PANTHER" id="PTHR33744">
    <property type="entry name" value="CARBOHYDRATE DIACID REGULATOR"/>
    <property type="match status" value="1"/>
</dbReference>
<sequence>MAITVADVLALPAVAAGRPRVRVGGRALDAVVRWVHISELTEVAGLLRGGELLLSTGMRLRDEGLDTTAYLRSLHERGVAGLVVELSPSLPTLPDRLVDAAREQKFALVELTRGVRFVAITEAVHGQLLHEQYERLRFSEEVQTAFSALTTSGSPHTTQVVLDRASELLGCAVVLEDLAHRALGLAGGAAAEVLASWAQRSRRLPFSTSTVTGGPEDWTACPVGPPGSRWGRVVVPGAALDDQRTLMVLERAAEALTVIRLVSGDCTDPARRASGELLADLLGADRRHEPTLRARARALGLPVPCALLPLAVKHPRPASAEGRSSNERSGGDRSAEDAEAVGRALERTGQTGLVATIGPGTTGVLLVVPGTARATSDATAAAGQGSARDGDDDGVHAAAARAAESLARALATASSSGSARTVPAVAVVVPVVAVAPVTSALVEAGEGLLEACEVAEVASASPEAPPAASAPPAPQGTVYRRQDLGVRWLLWRLRSDPQLQSYVDDQLAPLLHGTPRDVDDLALLEAFLASGGSMTQLASALDANRPSLYARVRRLSERLDRDLGDPETRTSLQVALLAYRGLETASHSPGNRGHSGYWSDQ</sequence>
<proteinExistence type="predicted"/>